<evidence type="ECO:0000256" key="1">
    <source>
        <dbReference type="ARBA" id="ARBA00004225"/>
    </source>
</evidence>
<feature type="transmembrane region" description="Helical" evidence="9">
    <location>
        <begin position="109"/>
        <end position="131"/>
    </location>
</feature>
<evidence type="ECO:0000256" key="6">
    <source>
        <dbReference type="ARBA" id="ARBA00022989"/>
    </source>
</evidence>
<dbReference type="Gene3D" id="1.50.40.10">
    <property type="entry name" value="Mitochondrial carrier domain"/>
    <property type="match status" value="1"/>
</dbReference>
<evidence type="ECO:0000256" key="5">
    <source>
        <dbReference type="ARBA" id="ARBA00022737"/>
    </source>
</evidence>
<evidence type="ECO:0000256" key="7">
    <source>
        <dbReference type="ARBA" id="ARBA00023128"/>
    </source>
</evidence>
<evidence type="ECO:0000256" key="8">
    <source>
        <dbReference type="ARBA" id="ARBA00023136"/>
    </source>
</evidence>
<evidence type="ECO:0000256" key="4">
    <source>
        <dbReference type="ARBA" id="ARBA00022692"/>
    </source>
</evidence>
<keyword evidence="7" id="KW-0496">Mitochondrion</keyword>
<sequence>MTRTQVAAYQLLDESRDSDDSDALTIPTTKKPGVAKVDALPVSSTGTSASAAAARSLFLFLGIMFRRPSKLFRPSRVDTWGGLRYLALQADQTLSPAFIRSLIRSKSGAIAMGLTVLPPLLINTTLGFILFTSHSVFALSLARLPFFRHESEPVDGHFRTYATQTPSPGEDQEETINIHTIISGPTIIPRHPTLLSALSGAGAGMVQGMAFTPIENVVRLLQQSATSITALLVRTLRLPLRSIPTTEPIPSSPIEAVRNFLSSERWRKSASWWAGWRWTVARDALSYSVFFAAFDITRRTGLRVKAFFGGPISSEYDNIISFTTPGEMSTNEQTPSTARVAQAITIVAGGVTASLAAEMAGRPFRACQNIMQAAKSNPSLSAAARNPILAAYRAHGIRPFIQSGHMEVKSDLIAQSRLRRVVKRVGWRLAAVGPWGFGFLVWAWVGGEV</sequence>
<evidence type="ECO:0000313" key="10">
    <source>
        <dbReference type="EMBL" id="KAK1921274.1"/>
    </source>
</evidence>
<dbReference type="Proteomes" id="UP001182556">
    <property type="component" value="Unassembled WGS sequence"/>
</dbReference>
<dbReference type="AlphaFoldDB" id="A0AAD9CSS0"/>
<dbReference type="InterPro" id="IPR023395">
    <property type="entry name" value="MCP_dom_sf"/>
</dbReference>
<comment type="similarity">
    <text evidence="2">Belongs to the mitochondrial carrier (TC 2.A.29) family.</text>
</comment>
<comment type="caution">
    <text evidence="10">The sequence shown here is derived from an EMBL/GenBank/DDBJ whole genome shotgun (WGS) entry which is preliminary data.</text>
</comment>
<keyword evidence="6 9" id="KW-1133">Transmembrane helix</keyword>
<feature type="transmembrane region" description="Helical" evidence="9">
    <location>
        <begin position="425"/>
        <end position="445"/>
    </location>
</feature>
<organism evidence="10 11">
    <name type="scientific">Papiliotrema laurentii</name>
    <name type="common">Cryptococcus laurentii</name>
    <dbReference type="NCBI Taxonomy" id="5418"/>
    <lineage>
        <taxon>Eukaryota</taxon>
        <taxon>Fungi</taxon>
        <taxon>Dikarya</taxon>
        <taxon>Basidiomycota</taxon>
        <taxon>Agaricomycotina</taxon>
        <taxon>Tremellomycetes</taxon>
        <taxon>Tremellales</taxon>
        <taxon>Rhynchogastremaceae</taxon>
        <taxon>Papiliotrema</taxon>
    </lineage>
</organism>
<proteinExistence type="inferred from homology"/>
<name>A0AAD9CSS0_PAPLA</name>
<accession>A0AAD9CSS0</accession>
<comment type="subcellular location">
    <subcellularLocation>
        <location evidence="1">Mitochondrion membrane</location>
        <topology evidence="1">Multi-pass membrane protein</topology>
    </subcellularLocation>
</comment>
<protein>
    <recommendedName>
        <fullName evidence="12">Mitochondrial carrier protein</fullName>
    </recommendedName>
</protein>
<evidence type="ECO:0008006" key="12">
    <source>
        <dbReference type="Google" id="ProtNLM"/>
    </source>
</evidence>
<evidence type="ECO:0000256" key="3">
    <source>
        <dbReference type="ARBA" id="ARBA00022448"/>
    </source>
</evidence>
<reference evidence="10" key="1">
    <citation type="submission" date="2023-02" db="EMBL/GenBank/DDBJ databases">
        <title>Identification and recombinant expression of a fungal hydrolase from Papiliotrema laurentii that hydrolyzes apple cutin and clears colloidal polyester polyurethane.</title>
        <authorList>
            <consortium name="DOE Joint Genome Institute"/>
            <person name="Roman V.A."/>
            <person name="Bojanowski C."/>
            <person name="Crable B.R."/>
            <person name="Wagner D.N."/>
            <person name="Hung C.S."/>
            <person name="Nadeau L.J."/>
            <person name="Schratz L."/>
            <person name="Haridas S."/>
            <person name="Pangilinan J."/>
            <person name="Lipzen A."/>
            <person name="Na H."/>
            <person name="Yan M."/>
            <person name="Ng V."/>
            <person name="Grigoriev I.V."/>
            <person name="Spatafora J.W."/>
            <person name="Barlow D."/>
            <person name="Biffinger J."/>
            <person name="Kelley-Loughnane N."/>
            <person name="Varaljay V.A."/>
            <person name="Crookes-Goodson W.J."/>
        </authorList>
    </citation>
    <scope>NUCLEOTIDE SEQUENCE</scope>
    <source>
        <strain evidence="10">5307AH</strain>
    </source>
</reference>
<dbReference type="GO" id="GO:0022857">
    <property type="term" value="F:transmembrane transporter activity"/>
    <property type="evidence" value="ECO:0007669"/>
    <property type="project" value="TreeGrafter"/>
</dbReference>
<dbReference type="PANTHER" id="PTHR45624">
    <property type="entry name" value="MITOCHONDRIAL BASIC AMINO ACIDS TRANSPORTER-RELATED"/>
    <property type="match status" value="1"/>
</dbReference>
<dbReference type="EMBL" id="JAODAN010000011">
    <property type="protein sequence ID" value="KAK1921274.1"/>
    <property type="molecule type" value="Genomic_DNA"/>
</dbReference>
<keyword evidence="4 9" id="KW-0812">Transmembrane</keyword>
<keyword evidence="5" id="KW-0677">Repeat</keyword>
<dbReference type="GO" id="GO:0031966">
    <property type="term" value="C:mitochondrial membrane"/>
    <property type="evidence" value="ECO:0007669"/>
    <property type="project" value="UniProtKB-SubCell"/>
</dbReference>
<keyword evidence="11" id="KW-1185">Reference proteome</keyword>
<evidence type="ECO:0000256" key="9">
    <source>
        <dbReference type="SAM" id="Phobius"/>
    </source>
</evidence>
<dbReference type="InterPro" id="IPR050567">
    <property type="entry name" value="Mitochondrial_Carrier"/>
</dbReference>
<keyword evidence="8 9" id="KW-0472">Membrane</keyword>
<keyword evidence="3" id="KW-0813">Transport</keyword>
<gene>
    <name evidence="10" type="ORF">DB88DRAFT_500198</name>
</gene>
<evidence type="ECO:0000256" key="2">
    <source>
        <dbReference type="ARBA" id="ARBA00006375"/>
    </source>
</evidence>
<evidence type="ECO:0000313" key="11">
    <source>
        <dbReference type="Proteomes" id="UP001182556"/>
    </source>
</evidence>
<dbReference type="PANTHER" id="PTHR45624:SF9">
    <property type="entry name" value="CARRIER PROTEIN, PUTATIVE (AFU_ORTHOLOGUE AFUA_4G06390)-RELATED"/>
    <property type="match status" value="1"/>
</dbReference>
<dbReference type="SUPFAM" id="SSF103506">
    <property type="entry name" value="Mitochondrial carrier"/>
    <property type="match status" value="1"/>
</dbReference>